<evidence type="ECO:0000313" key="2">
    <source>
        <dbReference type="Proteomes" id="UP000239425"/>
    </source>
</evidence>
<organism evidence="1 2">
    <name type="scientific">Holospora curviuscula</name>
    <dbReference type="NCBI Taxonomy" id="1082868"/>
    <lineage>
        <taxon>Bacteria</taxon>
        <taxon>Pseudomonadati</taxon>
        <taxon>Pseudomonadota</taxon>
        <taxon>Alphaproteobacteria</taxon>
        <taxon>Holosporales</taxon>
        <taxon>Holosporaceae</taxon>
        <taxon>Holospora</taxon>
    </lineage>
</organism>
<proteinExistence type="predicted"/>
<comment type="caution">
    <text evidence="1">The sequence shown here is derived from an EMBL/GenBank/DDBJ whole genome shotgun (WGS) entry which is preliminary data.</text>
</comment>
<sequence length="70" mass="7587">MDILFGIDESGVSSIIEKLKSILAKIMSIKKNATLSQVKIECPLDALSNPSKALKDIKPLIILAKKIVLP</sequence>
<evidence type="ECO:0000313" key="1">
    <source>
        <dbReference type="EMBL" id="PPE03553.1"/>
    </source>
</evidence>
<gene>
    <name evidence="1" type="ORF">HCUR_00980</name>
</gene>
<dbReference type="Proteomes" id="UP000239425">
    <property type="component" value="Unassembled WGS sequence"/>
</dbReference>
<keyword evidence="2" id="KW-1185">Reference proteome</keyword>
<accession>A0A2S5R8D8</accession>
<reference evidence="1 2" key="1">
    <citation type="submission" date="2017-11" db="EMBL/GenBank/DDBJ databases">
        <title>Comparative genomic analysis of Holospora spp., intranuclear symbionts of paramecia.</title>
        <authorList>
            <person name="Garushyants S.K."/>
            <person name="Beliavskaya A."/>
            <person name="Malko D.B."/>
            <person name="Logacheva M.D."/>
            <person name="Rautian M.S."/>
            <person name="Gelfand M.S."/>
        </authorList>
    </citation>
    <scope>NUCLEOTIDE SEQUENCE [LARGE SCALE GENOMIC DNA]</scope>
    <source>
        <strain evidence="2">02AZ16</strain>
    </source>
</reference>
<dbReference type="EMBL" id="PHHC01000094">
    <property type="protein sequence ID" value="PPE03553.1"/>
    <property type="molecule type" value="Genomic_DNA"/>
</dbReference>
<dbReference type="AlphaFoldDB" id="A0A2S5R8D8"/>
<protein>
    <submittedName>
        <fullName evidence="1">Uncharacterized protein</fullName>
    </submittedName>
</protein>
<name>A0A2S5R8D8_9PROT</name>